<dbReference type="CDD" id="cd13922">
    <property type="entry name" value="Azurin"/>
    <property type="match status" value="1"/>
</dbReference>
<dbReference type="PANTHER" id="PTHR38439:SF2">
    <property type="entry name" value="OUTER MEMBRANE PROTEIN H.8"/>
    <property type="match status" value="1"/>
</dbReference>
<evidence type="ECO:0000256" key="1">
    <source>
        <dbReference type="ARBA" id="ARBA00002770"/>
    </source>
</evidence>
<accession>A0A3S9XET1</accession>
<organism evidence="9 10">
    <name type="scientific">Entomomonas moraniae</name>
    <dbReference type="NCBI Taxonomy" id="2213226"/>
    <lineage>
        <taxon>Bacteria</taxon>
        <taxon>Pseudomonadati</taxon>
        <taxon>Pseudomonadota</taxon>
        <taxon>Gammaproteobacteria</taxon>
        <taxon>Pseudomonadales</taxon>
        <taxon>Pseudomonadaceae</taxon>
        <taxon>Entomomonas</taxon>
    </lineage>
</organism>
<dbReference type="InterPro" id="IPR050845">
    <property type="entry name" value="Cu-binding_ET"/>
</dbReference>
<dbReference type="InterPro" id="IPR008972">
    <property type="entry name" value="Cupredoxin"/>
</dbReference>
<keyword evidence="7" id="KW-0574">Periplasm</keyword>
<name>A0A3S9XET1_9GAMM</name>
<comment type="subcellular location">
    <subcellularLocation>
        <location evidence="7">Periplasm</location>
    </subcellularLocation>
</comment>
<keyword evidence="5 7" id="KW-0249">Electron transport</keyword>
<dbReference type="KEGG" id="emo:DM558_09305"/>
<dbReference type="GO" id="GO:0009055">
    <property type="term" value="F:electron transfer activity"/>
    <property type="evidence" value="ECO:0007669"/>
    <property type="project" value="InterPro"/>
</dbReference>
<dbReference type="InterPro" id="IPR028871">
    <property type="entry name" value="BlueCu_1_BS"/>
</dbReference>
<comment type="function">
    <text evidence="1 7">Transfers electrons from cytochrome c551 to cytochrome oxidase.</text>
</comment>
<evidence type="ECO:0000256" key="6">
    <source>
        <dbReference type="ARBA" id="ARBA00023008"/>
    </source>
</evidence>
<dbReference type="AlphaFoldDB" id="A0A3S9XET1"/>
<reference evidence="10" key="1">
    <citation type="submission" date="2018-06" db="EMBL/GenBank/DDBJ databases">
        <title>Complete genome of Pseudomonas insecticola strain QZS01.</title>
        <authorList>
            <person name="Wang J."/>
            <person name="Su Q."/>
        </authorList>
    </citation>
    <scope>NUCLEOTIDE SEQUENCE [LARGE SCALE GENOMIC DNA]</scope>
    <source>
        <strain evidence="10">QZS01</strain>
    </source>
</reference>
<dbReference type="InterPro" id="IPR000923">
    <property type="entry name" value="BlueCu_1"/>
</dbReference>
<dbReference type="EMBL" id="CP029822">
    <property type="protein sequence ID" value="AZS50965.1"/>
    <property type="molecule type" value="Genomic_DNA"/>
</dbReference>
<feature type="domain" description="Blue (type 1) copper" evidence="8">
    <location>
        <begin position="25"/>
        <end position="148"/>
    </location>
</feature>
<sequence length="151" mass="16692">MKGLFRYLFVGVLLGATGVSAASPKCQLTIHSDDQIYWDVSDIKVSNACKNFTVTLIHDGQLSKDVMGHNWVLAKTEDSEPLLRALITEKSNDYLSDDPRIIAHTKLLGGGQVSMVTFEVSKLQLGQAYSFFCSYPEHVGLMHGTLELIED</sequence>
<keyword evidence="3 7" id="KW-0813">Transport</keyword>
<keyword evidence="4 7" id="KW-0479">Metal-binding</keyword>
<feature type="chain" id="PRO_5018811184" description="Azurin" evidence="7">
    <location>
        <begin position="22"/>
        <end position="151"/>
    </location>
</feature>
<evidence type="ECO:0000313" key="9">
    <source>
        <dbReference type="EMBL" id="AZS50965.1"/>
    </source>
</evidence>
<evidence type="ECO:0000313" key="10">
    <source>
        <dbReference type="Proteomes" id="UP000273143"/>
    </source>
</evidence>
<dbReference type="Proteomes" id="UP000273143">
    <property type="component" value="Chromosome"/>
</dbReference>
<dbReference type="NCBIfam" id="TIGR02695">
    <property type="entry name" value="azurin"/>
    <property type="match status" value="1"/>
</dbReference>
<evidence type="ECO:0000256" key="5">
    <source>
        <dbReference type="ARBA" id="ARBA00022982"/>
    </source>
</evidence>
<evidence type="ECO:0000256" key="4">
    <source>
        <dbReference type="ARBA" id="ARBA00022723"/>
    </source>
</evidence>
<dbReference type="Pfam" id="PF00127">
    <property type="entry name" value="Copper-bind"/>
    <property type="match status" value="1"/>
</dbReference>
<dbReference type="PANTHER" id="PTHR38439">
    <property type="entry name" value="AURACYANIN-B"/>
    <property type="match status" value="1"/>
</dbReference>
<feature type="signal peptide" evidence="7">
    <location>
        <begin position="1"/>
        <end position="21"/>
    </location>
</feature>
<dbReference type="GO" id="GO:0005507">
    <property type="term" value="F:copper ion binding"/>
    <property type="evidence" value="ECO:0007669"/>
    <property type="project" value="UniProtKB-UniRule"/>
</dbReference>
<dbReference type="Gene3D" id="2.60.40.420">
    <property type="entry name" value="Cupredoxins - blue copper proteins"/>
    <property type="match status" value="1"/>
</dbReference>
<keyword evidence="7" id="KW-0732">Signal</keyword>
<keyword evidence="6 7" id="KW-0186">Copper</keyword>
<dbReference type="SUPFAM" id="SSF49503">
    <property type="entry name" value="Cupredoxins"/>
    <property type="match status" value="1"/>
</dbReference>
<gene>
    <name evidence="9" type="primary">azu</name>
    <name evidence="9" type="ORF">DM558_09305</name>
</gene>
<dbReference type="GO" id="GO:0042597">
    <property type="term" value="C:periplasmic space"/>
    <property type="evidence" value="ECO:0007669"/>
    <property type="project" value="UniProtKB-SubCell"/>
</dbReference>
<protein>
    <recommendedName>
        <fullName evidence="2 7">Azurin</fullName>
    </recommendedName>
</protein>
<dbReference type="PROSITE" id="PS00196">
    <property type="entry name" value="COPPER_BLUE"/>
    <property type="match status" value="1"/>
</dbReference>
<proteinExistence type="predicted"/>
<keyword evidence="10" id="KW-1185">Reference proteome</keyword>
<dbReference type="RefSeq" id="WP_127163684.1">
    <property type="nucleotide sequence ID" value="NZ_CP029822.1"/>
</dbReference>
<dbReference type="InterPro" id="IPR014068">
    <property type="entry name" value="Azurin"/>
</dbReference>
<evidence type="ECO:0000259" key="8">
    <source>
        <dbReference type="Pfam" id="PF00127"/>
    </source>
</evidence>
<evidence type="ECO:0000256" key="7">
    <source>
        <dbReference type="RuleBase" id="RU363017"/>
    </source>
</evidence>
<evidence type="ECO:0000256" key="2">
    <source>
        <dbReference type="ARBA" id="ARBA00014744"/>
    </source>
</evidence>
<evidence type="ECO:0000256" key="3">
    <source>
        <dbReference type="ARBA" id="ARBA00022448"/>
    </source>
</evidence>